<evidence type="ECO:0000313" key="2">
    <source>
        <dbReference type="Proteomes" id="UP000515512"/>
    </source>
</evidence>
<name>A0A7D6V9A8_9NOCA</name>
<keyword evidence="2" id="KW-1185">Reference proteome</keyword>
<dbReference type="Proteomes" id="UP000515512">
    <property type="component" value="Chromosome"/>
</dbReference>
<dbReference type="EMBL" id="CP059399">
    <property type="protein sequence ID" value="QLY28842.1"/>
    <property type="molecule type" value="Genomic_DNA"/>
</dbReference>
<protein>
    <recommendedName>
        <fullName evidence="3">N-terminal of MaoC-like dehydratase domain-containing protein</fullName>
    </recommendedName>
</protein>
<evidence type="ECO:0000313" key="1">
    <source>
        <dbReference type="EMBL" id="QLY28842.1"/>
    </source>
</evidence>
<sequence length="148" mass="15987">MTMTLDELRTLEGTQLPGDALVIEPHENAILEHAVRAPRAEPGIAHPMWFVVISLRCTGISVDELCELAGKSEDDTLLFGSCEIEQRAPLSVGARYRAQARIAATGSRTSRDGSRLDNLNVRLEIFDGSGACMGAVTSVYLFKRGGAQ</sequence>
<gene>
    <name evidence="1" type="ORF">H0264_26400</name>
</gene>
<dbReference type="KEGG" id="nhu:H0264_26400"/>
<dbReference type="AlphaFoldDB" id="A0A7D6V9A8"/>
<dbReference type="RefSeq" id="WP_181580048.1">
    <property type="nucleotide sequence ID" value="NZ_CP059399.1"/>
</dbReference>
<dbReference type="Gene3D" id="3.10.129.10">
    <property type="entry name" value="Hotdog Thioesterase"/>
    <property type="match status" value="1"/>
</dbReference>
<accession>A0A7D6V9A8</accession>
<reference evidence="1 2" key="1">
    <citation type="submission" date="2020-07" db="EMBL/GenBank/DDBJ databases">
        <authorList>
            <person name="Zhuang K."/>
            <person name="Ran Y."/>
        </authorList>
    </citation>
    <scope>NUCLEOTIDE SEQUENCE [LARGE SCALE GENOMIC DNA]</scope>
    <source>
        <strain evidence="1 2">WCH-YHL-001</strain>
    </source>
</reference>
<organism evidence="1 2">
    <name type="scientific">Nocardia huaxiensis</name>
    <dbReference type="NCBI Taxonomy" id="2755382"/>
    <lineage>
        <taxon>Bacteria</taxon>
        <taxon>Bacillati</taxon>
        <taxon>Actinomycetota</taxon>
        <taxon>Actinomycetes</taxon>
        <taxon>Mycobacteriales</taxon>
        <taxon>Nocardiaceae</taxon>
        <taxon>Nocardia</taxon>
    </lineage>
</organism>
<evidence type="ECO:0008006" key="3">
    <source>
        <dbReference type="Google" id="ProtNLM"/>
    </source>
</evidence>
<proteinExistence type="predicted"/>